<dbReference type="Proteomes" id="UP000000272">
    <property type="component" value="Chromosome"/>
</dbReference>
<dbReference type="STRING" id="555079.Toce_1776"/>
<gene>
    <name evidence="1" type="ordered locus">Toce_1776</name>
</gene>
<reference evidence="1 2" key="1">
    <citation type="journal article" date="2010" name="Stand. Genomic Sci.">
        <title>Complete genome sequence of Thermosediminibacter oceani type strain (JW/IW-1228P).</title>
        <authorList>
            <person name="Pitluck S."/>
            <person name="Yasawong M."/>
            <person name="Munk C."/>
            <person name="Nolan M."/>
            <person name="Lapidus A."/>
            <person name="Lucas S."/>
            <person name="Glavina Del Rio T."/>
            <person name="Tice H."/>
            <person name="Cheng J.F."/>
            <person name="Bruce D."/>
            <person name="Detter C."/>
            <person name="Tapia R."/>
            <person name="Han C."/>
            <person name="Goodwin L."/>
            <person name="Liolios K."/>
            <person name="Ivanova N."/>
            <person name="Mavromatis K."/>
            <person name="Mikhailova N."/>
            <person name="Pati A."/>
            <person name="Chen A."/>
            <person name="Palaniappan K."/>
            <person name="Land M."/>
            <person name="Hauser L."/>
            <person name="Chang Y.J."/>
            <person name="Jeffries C.D."/>
            <person name="Rohde M."/>
            <person name="Spring S."/>
            <person name="Sikorski J."/>
            <person name="Goker M."/>
            <person name="Woyke T."/>
            <person name="Bristow J."/>
            <person name="Eisen J.A."/>
            <person name="Markowitz V."/>
            <person name="Hugenholtz P."/>
            <person name="Kyrpides N.C."/>
            <person name="Klenk H.P."/>
        </authorList>
    </citation>
    <scope>NUCLEOTIDE SEQUENCE [LARGE SCALE GENOMIC DNA]</scope>
    <source>
        <strain evidence="2">ATCC BAA-1034 / DSM 16646 / JW/IW-1228P</strain>
    </source>
</reference>
<name>D9RYT6_THEOJ</name>
<accession>D9RYT6</accession>
<dbReference type="RefSeq" id="WP_013276532.1">
    <property type="nucleotide sequence ID" value="NC_014377.1"/>
</dbReference>
<dbReference type="SUPFAM" id="SSF54001">
    <property type="entry name" value="Cysteine proteinases"/>
    <property type="match status" value="1"/>
</dbReference>
<dbReference type="eggNOG" id="COG3863">
    <property type="taxonomic scope" value="Bacteria"/>
</dbReference>
<keyword evidence="2" id="KW-1185">Reference proteome</keyword>
<dbReference type="EMBL" id="CP002131">
    <property type="protein sequence ID" value="ADL08510.1"/>
    <property type="molecule type" value="Genomic_DNA"/>
</dbReference>
<dbReference type="GO" id="GO:0016787">
    <property type="term" value="F:hydrolase activity"/>
    <property type="evidence" value="ECO:0007669"/>
    <property type="project" value="UniProtKB-KW"/>
</dbReference>
<evidence type="ECO:0000313" key="2">
    <source>
        <dbReference type="Proteomes" id="UP000000272"/>
    </source>
</evidence>
<dbReference type="InterPro" id="IPR038765">
    <property type="entry name" value="Papain-like_cys_pep_sf"/>
</dbReference>
<dbReference type="AlphaFoldDB" id="D9RYT6"/>
<keyword evidence="1" id="KW-0378">Hydrolase</keyword>
<protein>
    <submittedName>
        <fullName evidence="1">Cell wall-associated hydrolase-like protein</fullName>
    </submittedName>
</protein>
<dbReference type="OrthoDB" id="1708048at2"/>
<dbReference type="KEGG" id="toc:Toce_1776"/>
<proteinExistence type="predicted"/>
<organism evidence="1 2">
    <name type="scientific">Thermosediminibacter oceani (strain ATCC BAA-1034 / DSM 16646 / JW/IW-1228P)</name>
    <dbReference type="NCBI Taxonomy" id="555079"/>
    <lineage>
        <taxon>Bacteria</taxon>
        <taxon>Bacillati</taxon>
        <taxon>Bacillota</taxon>
        <taxon>Clostridia</taxon>
        <taxon>Thermosediminibacterales</taxon>
        <taxon>Thermosediminibacteraceae</taxon>
        <taxon>Thermosediminibacter</taxon>
    </lineage>
</organism>
<dbReference type="HOGENOM" id="CLU_097084_0_0_9"/>
<dbReference type="Gene3D" id="3.90.1720.10">
    <property type="entry name" value="endopeptidase domain like (from Nostoc punctiforme)"/>
    <property type="match status" value="1"/>
</dbReference>
<sequence length="233" mass="26133">MKWFKGFLVVVLCFTLIAVIGTEALKAQDSELTKEQLQDIENAKIRTERLLKNWNKVALPDEKELKKEFKYKYLKKGVNSGVTVTAPAGSIGSYGDILVTLSESSSGSSSWVGGHAGVVYNSDYTVESFGNKGSLNGVRRWPNDWGVRYSNVKGLWVSGAGDADYRYAADYSYAQIGKPYNYNFFDINRTDAFYCSQLAWRAWKNRGWDLNDGGAVWPVDLVESPHTVVFYSK</sequence>
<evidence type="ECO:0000313" key="1">
    <source>
        <dbReference type="EMBL" id="ADL08510.1"/>
    </source>
</evidence>